<comment type="caution">
    <text evidence="1">The sequence shown here is derived from an EMBL/GenBank/DDBJ whole genome shotgun (WGS) entry which is preliminary data.</text>
</comment>
<evidence type="ECO:0000313" key="1">
    <source>
        <dbReference type="EMBL" id="MEZ8083771.1"/>
    </source>
</evidence>
<sequence length="403" mass="46121">MLKFKSTIFSDENDIYIALQSNKAKLSANALRKLAFKRGTIYPASLDRDELIGHISDLPFSYSHLKELTNRLTPKINRDQYSVKRIAGKFDLSTLNDVVEKVKEGRPRFVGAEHITPSRSIQSFYVEIDYTEFDFGRGKYQQKKRHGGYIQFLEKKNYISIQYTYTKRIQEILNEIIKMYRDTVNKDFIVQDVDLSAVLDAELRNKFMLGLYDTVRPLKFLELEKVRVSKVHSILDALLEGVSEADASFDEDLLEDDLDSDLLDGISDDAFETLIEPKDERECSIDNAQFDGQLLNDADEVTELCNNNFYRSRIKWSSKALSLKGKPIVTFELTFDNKHQAKDLKFRIIGKEAVDGKGGKEPIDGADFDIIIRELEDAIFKSLDAVLVLHEGSTTDQKEVSHA</sequence>
<accession>A0ABV4LAJ8</accession>
<protein>
    <recommendedName>
        <fullName evidence="3">Initiator Rep protein domain-containing protein</fullName>
    </recommendedName>
</protein>
<organism evidence="1 2">
    <name type="scientific">Enterovibrio norvegicus</name>
    <dbReference type="NCBI Taxonomy" id="188144"/>
    <lineage>
        <taxon>Bacteria</taxon>
        <taxon>Pseudomonadati</taxon>
        <taxon>Pseudomonadota</taxon>
        <taxon>Gammaproteobacteria</taxon>
        <taxon>Vibrionales</taxon>
        <taxon>Vibrionaceae</taxon>
        <taxon>Enterovibrio</taxon>
    </lineage>
</organism>
<evidence type="ECO:0008006" key="3">
    <source>
        <dbReference type="Google" id="ProtNLM"/>
    </source>
</evidence>
<dbReference type="RefSeq" id="WP_017012728.1">
    <property type="nucleotide sequence ID" value="NZ_AJYG02000064.1"/>
</dbReference>
<keyword evidence="2" id="KW-1185">Reference proteome</keyword>
<dbReference type="Proteomes" id="UP001569154">
    <property type="component" value="Unassembled WGS sequence"/>
</dbReference>
<evidence type="ECO:0000313" key="2">
    <source>
        <dbReference type="Proteomes" id="UP001569154"/>
    </source>
</evidence>
<reference evidence="1 2" key="1">
    <citation type="submission" date="2024-06" db="EMBL/GenBank/DDBJ databases">
        <authorList>
            <person name="Steensen K."/>
            <person name="Seneca J."/>
            <person name="Bartlau N."/>
            <person name="Yu A.X."/>
            <person name="Polz M.F."/>
        </authorList>
    </citation>
    <scope>NUCLEOTIDE SEQUENCE [LARGE SCALE GENOMIC DNA]</scope>
    <source>
        <strain evidence="1 2">1F260</strain>
    </source>
</reference>
<proteinExistence type="predicted"/>
<gene>
    <name evidence="1" type="ORF">ACED35_21880</name>
</gene>
<name>A0ABV4LAJ8_9GAMM</name>
<dbReference type="EMBL" id="JBGONM010000079">
    <property type="protein sequence ID" value="MEZ8083771.1"/>
    <property type="molecule type" value="Genomic_DNA"/>
</dbReference>